<keyword evidence="7 17" id="KW-0347">Helicase</keyword>
<name>A0A521G1P6_9BACT</name>
<dbReference type="GO" id="GO:0005524">
    <property type="term" value="F:ATP binding"/>
    <property type="evidence" value="ECO:0007669"/>
    <property type="project" value="UniProtKB-UniRule"/>
</dbReference>
<keyword evidence="6 17" id="KW-0378">Hydrolase</keyword>
<dbReference type="CDD" id="cd00081">
    <property type="entry name" value="Hint"/>
    <property type="match status" value="1"/>
</dbReference>
<dbReference type="NCBIfam" id="NF005852">
    <property type="entry name" value="PRK07773.1"/>
    <property type="match status" value="1"/>
</dbReference>
<comment type="similarity">
    <text evidence="1 17">Belongs to the helicase family. DnaB subfamily.</text>
</comment>
<evidence type="ECO:0000256" key="15">
    <source>
        <dbReference type="ARBA" id="ARBA00048954"/>
    </source>
</evidence>
<dbReference type="InterPro" id="IPR030934">
    <property type="entry name" value="Intein_C"/>
</dbReference>
<evidence type="ECO:0000256" key="14">
    <source>
        <dbReference type="ARBA" id="ARBA00044940"/>
    </source>
</evidence>
<dbReference type="InterPro" id="IPR003586">
    <property type="entry name" value="Hint_dom_C"/>
</dbReference>
<dbReference type="GO" id="GO:0004519">
    <property type="term" value="F:endonuclease activity"/>
    <property type="evidence" value="ECO:0007669"/>
    <property type="project" value="InterPro"/>
</dbReference>
<keyword evidence="9 17" id="KW-0067">ATP-binding</keyword>
<organism evidence="20 21">
    <name type="scientific">Candidatus Electronema aureum</name>
    <dbReference type="NCBI Taxonomy" id="2005002"/>
    <lineage>
        <taxon>Bacteria</taxon>
        <taxon>Pseudomonadati</taxon>
        <taxon>Thermodesulfobacteriota</taxon>
        <taxon>Desulfobulbia</taxon>
        <taxon>Desulfobulbales</taxon>
        <taxon>Desulfobulbaceae</taxon>
        <taxon>Candidatus Electronema</taxon>
    </lineage>
</organism>
<dbReference type="Gene3D" id="3.10.28.10">
    <property type="entry name" value="Homing endonucleases"/>
    <property type="match status" value="1"/>
</dbReference>
<dbReference type="PROSITE" id="PS50819">
    <property type="entry name" value="INTEIN_ENDONUCLEASE"/>
    <property type="match status" value="1"/>
</dbReference>
<comment type="catalytic activity">
    <reaction evidence="15 17">
        <text>ATP + H2O = ADP + phosphate + H(+)</text>
        <dbReference type="Rhea" id="RHEA:13065"/>
        <dbReference type="ChEBI" id="CHEBI:15377"/>
        <dbReference type="ChEBI" id="CHEBI:15378"/>
        <dbReference type="ChEBI" id="CHEBI:30616"/>
        <dbReference type="ChEBI" id="CHEBI:43474"/>
        <dbReference type="ChEBI" id="CHEBI:456216"/>
        <dbReference type="EC" id="5.6.2.3"/>
    </reaction>
</comment>
<reference evidence="20" key="1">
    <citation type="submission" date="2017-07" db="EMBL/GenBank/DDBJ databases">
        <title>The cable genome - Insights into the physiology and evolution of filamentous bacteria capable of sulfide oxidation via long distance electron transfer.</title>
        <authorList>
            <person name="Thorup C."/>
            <person name="Bjerg J.T."/>
            <person name="Schreiber L."/>
            <person name="Nielsen L.P."/>
            <person name="Kjeldsen K.U."/>
            <person name="Boesen T."/>
            <person name="Boggild A."/>
            <person name="Meysman F."/>
            <person name="Geelhoed J."/>
            <person name="Schramm A."/>
        </authorList>
    </citation>
    <scope>NUCLEOTIDE SEQUENCE [LARGE SCALE GENOMIC DNA]</scope>
    <source>
        <strain evidence="20">GS</strain>
    </source>
</reference>
<evidence type="ECO:0000256" key="13">
    <source>
        <dbReference type="ARBA" id="ARBA00044932"/>
    </source>
</evidence>
<evidence type="ECO:0000313" key="20">
    <source>
        <dbReference type="EMBL" id="TAA74943.1"/>
    </source>
</evidence>
<dbReference type="InterPro" id="IPR003587">
    <property type="entry name" value="Hint_dom_N"/>
</dbReference>
<dbReference type="InterPro" id="IPR004860">
    <property type="entry name" value="LAGLIDADG_dom"/>
</dbReference>
<dbReference type="NCBIfam" id="TIGR00665">
    <property type="entry name" value="DnaB"/>
    <property type="match status" value="1"/>
</dbReference>
<keyword evidence="12" id="KW-0413">Isomerase</keyword>
<evidence type="ECO:0000256" key="4">
    <source>
        <dbReference type="ARBA" id="ARBA00022737"/>
    </source>
</evidence>
<dbReference type="PROSITE" id="PS51199">
    <property type="entry name" value="SF4_HELICASE"/>
    <property type="match status" value="2"/>
</dbReference>
<comment type="function">
    <text evidence="14 17">The intein is an endonuclease.</text>
</comment>
<keyword evidence="11 17" id="KW-0238">DNA-binding</keyword>
<feature type="domain" description="DOD-type homing endonuclease" evidence="18">
    <location>
        <begin position="508"/>
        <end position="650"/>
    </location>
</feature>
<dbReference type="GO" id="GO:1990077">
    <property type="term" value="C:primosome complex"/>
    <property type="evidence" value="ECO:0007669"/>
    <property type="project" value="UniProtKB-UniRule"/>
</dbReference>
<dbReference type="NCBIfam" id="TIGR01445">
    <property type="entry name" value="intein_Nterm"/>
    <property type="match status" value="1"/>
</dbReference>
<dbReference type="AlphaFoldDB" id="A0A521G1P6"/>
<evidence type="ECO:0000256" key="17">
    <source>
        <dbReference type="RuleBase" id="RU362085"/>
    </source>
</evidence>
<feature type="domain" description="SF4 helicase" evidence="19">
    <location>
        <begin position="817"/>
        <end position="879"/>
    </location>
</feature>
<keyword evidence="2 17" id="KW-0639">Primosome</keyword>
<dbReference type="Gene3D" id="2.170.16.10">
    <property type="entry name" value="Hedgehog/Intein (Hint) domain"/>
    <property type="match status" value="2"/>
</dbReference>
<dbReference type="InterPro" id="IPR036185">
    <property type="entry name" value="DNA_heli_DnaB-like_N_sf"/>
</dbReference>
<dbReference type="CDD" id="cd00984">
    <property type="entry name" value="DnaB_C"/>
    <property type="match status" value="1"/>
</dbReference>
<keyword evidence="3 17" id="KW-0235">DNA replication</keyword>
<accession>A0A521G1P6</accession>
<dbReference type="SUPFAM" id="SSF51294">
    <property type="entry name" value="Hedgehog/intein (Hint) domain"/>
    <property type="match status" value="1"/>
</dbReference>
<evidence type="ECO:0000256" key="1">
    <source>
        <dbReference type="ARBA" id="ARBA00008428"/>
    </source>
</evidence>
<dbReference type="InterPro" id="IPR036844">
    <property type="entry name" value="Hint_dom_sf"/>
</dbReference>
<protein>
    <recommendedName>
        <fullName evidence="16 17">Replicative DNA helicase</fullName>
        <ecNumber evidence="16 17">5.6.2.3</ecNumber>
    </recommendedName>
</protein>
<evidence type="ECO:0000256" key="9">
    <source>
        <dbReference type="ARBA" id="ARBA00022840"/>
    </source>
</evidence>
<dbReference type="GO" id="GO:0016539">
    <property type="term" value="P:intein-mediated protein splicing"/>
    <property type="evidence" value="ECO:0007669"/>
    <property type="project" value="InterPro"/>
</dbReference>
<evidence type="ECO:0000256" key="2">
    <source>
        <dbReference type="ARBA" id="ARBA00022515"/>
    </source>
</evidence>
<dbReference type="Gene3D" id="3.40.50.300">
    <property type="entry name" value="P-loop containing nucleotide triphosphate hydrolases"/>
    <property type="match status" value="2"/>
</dbReference>
<dbReference type="GO" id="GO:0003677">
    <property type="term" value="F:DNA binding"/>
    <property type="evidence" value="ECO:0007669"/>
    <property type="project" value="UniProtKB-UniRule"/>
</dbReference>
<evidence type="ECO:0000256" key="3">
    <source>
        <dbReference type="ARBA" id="ARBA00022705"/>
    </source>
</evidence>
<keyword evidence="10" id="KW-0651">Protein splicing</keyword>
<evidence type="ECO:0000256" key="7">
    <source>
        <dbReference type="ARBA" id="ARBA00022806"/>
    </source>
</evidence>
<dbReference type="PROSITE" id="PS50818">
    <property type="entry name" value="INTEIN_C_TER"/>
    <property type="match status" value="1"/>
</dbReference>
<dbReference type="PANTHER" id="PTHR30153:SF2">
    <property type="entry name" value="REPLICATIVE DNA HELICASE"/>
    <property type="match status" value="1"/>
</dbReference>
<dbReference type="SMART" id="SM00305">
    <property type="entry name" value="HintC"/>
    <property type="match status" value="1"/>
</dbReference>
<evidence type="ECO:0000256" key="10">
    <source>
        <dbReference type="ARBA" id="ARBA00023000"/>
    </source>
</evidence>
<dbReference type="Pfam" id="PF14528">
    <property type="entry name" value="LAGLIDADG_3"/>
    <property type="match status" value="1"/>
</dbReference>
<evidence type="ECO:0000259" key="19">
    <source>
        <dbReference type="PROSITE" id="PS51199"/>
    </source>
</evidence>
<keyword evidence="5 17" id="KW-0547">Nucleotide-binding</keyword>
<dbReference type="InterPro" id="IPR027434">
    <property type="entry name" value="Homing_endonucl"/>
</dbReference>
<dbReference type="InterPro" id="IPR006141">
    <property type="entry name" value="Intein_N"/>
</dbReference>
<keyword evidence="8" id="KW-0068">Autocatalytic cleavage</keyword>
<dbReference type="Proteomes" id="UP000316238">
    <property type="component" value="Unassembled WGS sequence"/>
</dbReference>
<evidence type="ECO:0000256" key="16">
    <source>
        <dbReference type="NCBIfam" id="TIGR00665"/>
    </source>
</evidence>
<dbReference type="InterPro" id="IPR007693">
    <property type="entry name" value="DNA_helicase_DnaB-like_N"/>
</dbReference>
<dbReference type="PROSITE" id="PS50817">
    <property type="entry name" value="INTEIN_N_TER"/>
    <property type="match status" value="1"/>
</dbReference>
<evidence type="ECO:0000256" key="8">
    <source>
        <dbReference type="ARBA" id="ARBA00022813"/>
    </source>
</evidence>
<dbReference type="EMBL" id="NQJD01000014">
    <property type="protein sequence ID" value="TAA74943.1"/>
    <property type="molecule type" value="Genomic_DNA"/>
</dbReference>
<dbReference type="PRINTS" id="PR00379">
    <property type="entry name" value="INTEIN"/>
</dbReference>
<dbReference type="EC" id="5.6.2.3" evidence="16 17"/>
<feature type="domain" description="SF4 helicase" evidence="19">
    <location>
        <begin position="194"/>
        <end position="398"/>
    </location>
</feature>
<dbReference type="InterPro" id="IPR006142">
    <property type="entry name" value="INTEIN"/>
</dbReference>
<dbReference type="Pfam" id="PF00772">
    <property type="entry name" value="DnaB"/>
    <property type="match status" value="1"/>
</dbReference>
<dbReference type="GO" id="GO:0016887">
    <property type="term" value="F:ATP hydrolysis activity"/>
    <property type="evidence" value="ECO:0007669"/>
    <property type="project" value="RHEA"/>
</dbReference>
<dbReference type="NCBIfam" id="TIGR01443">
    <property type="entry name" value="intein_Cterm"/>
    <property type="match status" value="1"/>
</dbReference>
<proteinExistence type="inferred from homology"/>
<dbReference type="Gene3D" id="1.10.860.10">
    <property type="entry name" value="DNAb Helicase, Chain A"/>
    <property type="match status" value="1"/>
</dbReference>
<dbReference type="GO" id="GO:0005829">
    <property type="term" value="C:cytosol"/>
    <property type="evidence" value="ECO:0007669"/>
    <property type="project" value="TreeGrafter"/>
</dbReference>
<gene>
    <name evidence="20" type="ORF">CDV28_11428</name>
</gene>
<evidence type="ECO:0000256" key="12">
    <source>
        <dbReference type="ARBA" id="ARBA00023235"/>
    </source>
</evidence>
<comment type="caution">
    <text evidence="20">The sequence shown here is derived from an EMBL/GenBank/DDBJ whole genome shotgun (WGS) entry which is preliminary data.</text>
</comment>
<dbReference type="SUPFAM" id="SSF52540">
    <property type="entry name" value="P-loop containing nucleoside triphosphate hydrolases"/>
    <property type="match status" value="2"/>
</dbReference>
<evidence type="ECO:0000259" key="18">
    <source>
        <dbReference type="PROSITE" id="PS50819"/>
    </source>
</evidence>
<comment type="function">
    <text evidence="13 17">The main replicative DNA helicase, it participates in initiation and elongation during chromosome replication. Travels ahead of the DNA replisome, separating dsDNA into templates for DNA synthesis. A processive ATP-dependent 5'-3' DNA helicase it has DNA-dependent ATPase activity.</text>
</comment>
<dbReference type="PANTHER" id="PTHR30153">
    <property type="entry name" value="REPLICATIVE DNA HELICASE DNAB"/>
    <property type="match status" value="1"/>
</dbReference>
<dbReference type="Pfam" id="PF03796">
    <property type="entry name" value="DnaB_C"/>
    <property type="match status" value="2"/>
</dbReference>
<dbReference type="FunFam" id="1.10.860.10:FF:000001">
    <property type="entry name" value="Replicative DNA helicase"/>
    <property type="match status" value="1"/>
</dbReference>
<dbReference type="InterPro" id="IPR007692">
    <property type="entry name" value="DNA_helicase_DnaB"/>
</dbReference>
<dbReference type="SMART" id="SM00306">
    <property type="entry name" value="HintN"/>
    <property type="match status" value="1"/>
</dbReference>
<dbReference type="SUPFAM" id="SSF55608">
    <property type="entry name" value="Homing endonucleases"/>
    <property type="match status" value="1"/>
</dbReference>
<dbReference type="InterPro" id="IPR027417">
    <property type="entry name" value="P-loop_NTPase"/>
</dbReference>
<sequence length="887" mass="98821">MSQLSDYSVPFVRSGHEQSAAGRLPPQNVEAEQALLGTIMIQEQALLKVVELLAPDDFYREGHRIVFGAMLSLFEKGQPHDLITVSNLLRDQNRLEKAGGYAYISQLTEVIPFVGTLVHHAHIIRQKSVLRKLIQTSVEVAARCYDAQDNIDALVDKAEQSIFEIAQARKKQGFESMARIVPKAFDRVTRLSQRKEHITGVATGYEELDRMTAGLQPSDLVILAARPSMGKTAMAMNIVQTASVINKIPSAVFSLEMSSEQLTLRMLCAVGKVDAQRVRTGRLIESDWPKLIRATGMLTDAPIYIDDTAGLTVLEMRAKARRLKSEHDLGLVVVDYLQLMQGRSGSENRNQEISEISRSLKAMAKELDVPVVALSQLNRSLESRTDKRPMMSDLRECVTGDTLVMLADGSRIPVRDLVGQRPSVVSMTEDGRIECAAAELVWSVGQKEILRIQLASGRTLCCSKEHRLRSLTDWKHACDLQIGDRIALARHLPEPPQTVAWPEHEIILLAHLVGDGSYVTKQPLRYTTASEENSQAVTEAAQAFGSTVNRQPGRGNWHQLVISGNGNRWHPAGVGKWLKDLGIFGQRSHEKYLPVGVFRLPKKQLTLFLRHLWATDGSIHAGKDKPRIYFCTASELLIRDVAALLLRFGIVARIKHVTTTESPQGWFTADVSGAEQQRIFLREIGAFGPRKEPAEQAAAMIEHTVSNTNVDTLPEEIFVYIREQMRLKGITSRQMAELRGRSYNGTASFKFAPSRESVLSYAKHLDDEWLFSLTQDDLFWDKIVAIEPAGEEEVFDLTVPGNACWLADGIVSHNSGAIEQDADVIMFIYRDEVYNKAPENPNRGIAEVIVGKQRNGPTGTVKLTFVGEYTSFENYTDREPPHGDSFG</sequence>
<dbReference type="InterPro" id="IPR016136">
    <property type="entry name" value="DNA_helicase_N/primase_C"/>
</dbReference>
<evidence type="ECO:0000256" key="6">
    <source>
        <dbReference type="ARBA" id="ARBA00022801"/>
    </source>
</evidence>
<dbReference type="InterPro" id="IPR004042">
    <property type="entry name" value="Intein_endonuc_central"/>
</dbReference>
<dbReference type="InterPro" id="IPR007694">
    <property type="entry name" value="DNA_helicase_DnaB-like_C"/>
</dbReference>
<keyword evidence="4" id="KW-0677">Repeat</keyword>
<evidence type="ECO:0000256" key="5">
    <source>
        <dbReference type="ARBA" id="ARBA00022741"/>
    </source>
</evidence>
<dbReference type="SUPFAM" id="SSF48024">
    <property type="entry name" value="N-terminal domain of DnaB helicase"/>
    <property type="match status" value="1"/>
</dbReference>
<keyword evidence="21" id="KW-1185">Reference proteome</keyword>
<dbReference type="GO" id="GO:0006269">
    <property type="term" value="P:DNA replication, synthesis of primer"/>
    <property type="evidence" value="ECO:0007669"/>
    <property type="project" value="UniProtKB-UniRule"/>
</dbReference>
<evidence type="ECO:0000313" key="21">
    <source>
        <dbReference type="Proteomes" id="UP000316238"/>
    </source>
</evidence>
<dbReference type="GO" id="GO:0043139">
    <property type="term" value="F:5'-3' DNA helicase activity"/>
    <property type="evidence" value="ECO:0007669"/>
    <property type="project" value="UniProtKB-EC"/>
</dbReference>
<evidence type="ECO:0000256" key="11">
    <source>
        <dbReference type="ARBA" id="ARBA00023125"/>
    </source>
</evidence>